<feature type="region of interest" description="Disordered" evidence="1">
    <location>
        <begin position="53"/>
        <end position="72"/>
    </location>
</feature>
<organism evidence="2 3">
    <name type="scientific">Arthrobotrys conoides</name>
    <dbReference type="NCBI Taxonomy" id="74498"/>
    <lineage>
        <taxon>Eukaryota</taxon>
        <taxon>Fungi</taxon>
        <taxon>Dikarya</taxon>
        <taxon>Ascomycota</taxon>
        <taxon>Pezizomycotina</taxon>
        <taxon>Orbiliomycetes</taxon>
        <taxon>Orbiliales</taxon>
        <taxon>Orbiliaceae</taxon>
        <taxon>Arthrobotrys</taxon>
    </lineage>
</organism>
<protein>
    <submittedName>
        <fullName evidence="2">Uncharacterized protein</fullName>
    </submittedName>
</protein>
<dbReference type="AlphaFoldDB" id="A0AAN8NTJ5"/>
<dbReference type="EMBL" id="JAVHJM010000002">
    <property type="protein sequence ID" value="KAK6518268.1"/>
    <property type="molecule type" value="Genomic_DNA"/>
</dbReference>
<evidence type="ECO:0000256" key="1">
    <source>
        <dbReference type="SAM" id="MobiDB-lite"/>
    </source>
</evidence>
<dbReference type="Proteomes" id="UP001307849">
    <property type="component" value="Unassembled WGS sequence"/>
</dbReference>
<gene>
    <name evidence="2" type="ORF">TWF506_005428</name>
</gene>
<feature type="region of interest" description="Disordered" evidence="1">
    <location>
        <begin position="167"/>
        <end position="196"/>
    </location>
</feature>
<keyword evidence="3" id="KW-1185">Reference proteome</keyword>
<comment type="caution">
    <text evidence="2">The sequence shown here is derived from an EMBL/GenBank/DDBJ whole genome shotgun (WGS) entry which is preliminary data.</text>
</comment>
<proteinExistence type="predicted"/>
<evidence type="ECO:0000313" key="2">
    <source>
        <dbReference type="EMBL" id="KAK6518268.1"/>
    </source>
</evidence>
<evidence type="ECO:0000313" key="3">
    <source>
        <dbReference type="Proteomes" id="UP001307849"/>
    </source>
</evidence>
<sequence>MSDNIDLSSRTSSRNETQTNESKFSSELCILFGIHFHSSSIIKPLPANLHLSSPTLPSSNQQTRGHLNTSDSPSYVKQLLMMDTTSTTPNHDGENVMPTNQPSGVGETSPDQIKSEPTNPPPPQQASQTPTLFGGAGAFIRGHRRSRVVLRSREDLANIDFGQVFEPMTSRLPSSSTVPEEPEEKEKEEKRKKKKGKKVRFDFDELEAEGVFAEWLSELQDV</sequence>
<feature type="region of interest" description="Disordered" evidence="1">
    <location>
        <begin position="85"/>
        <end position="136"/>
    </location>
</feature>
<reference evidence="2 3" key="1">
    <citation type="submission" date="2019-10" db="EMBL/GenBank/DDBJ databases">
        <authorList>
            <person name="Palmer J.M."/>
        </authorList>
    </citation>
    <scope>NUCLEOTIDE SEQUENCE [LARGE SCALE GENOMIC DNA]</scope>
    <source>
        <strain evidence="2 3">TWF506</strain>
    </source>
</reference>
<name>A0AAN8NTJ5_9PEZI</name>
<feature type="region of interest" description="Disordered" evidence="1">
    <location>
        <begin position="1"/>
        <end position="23"/>
    </location>
</feature>
<accession>A0AAN8NTJ5</accession>